<sequence length="134" mass="15494">MKFFDGDEETYHGCLTNDYTESEAQIIDGSRWQWRIENFSEECDFLGIDALPSIELNKIAAMVAMRLFAFDLIARPKKGAGREFENLTIESIFEEIIEFPELVKAKRDRIVVTFYGGYKEWHKAAVNALMGRLD</sequence>
<gene>
    <name evidence="1" type="ORF">C4B59_00740</name>
</gene>
<evidence type="ECO:0000313" key="1">
    <source>
        <dbReference type="EMBL" id="PXF62171.1"/>
    </source>
</evidence>
<evidence type="ECO:0000313" key="2">
    <source>
        <dbReference type="Proteomes" id="UP000248329"/>
    </source>
</evidence>
<dbReference type="Proteomes" id="UP000248329">
    <property type="component" value="Unassembled WGS sequence"/>
</dbReference>
<proteinExistence type="predicted"/>
<comment type="caution">
    <text evidence="1">The sequence shown here is derived from an EMBL/GenBank/DDBJ whole genome shotgun (WGS) entry which is preliminary data.</text>
</comment>
<accession>A0AC61L6Y6</accession>
<name>A0AC61L6Y6_9EURY</name>
<reference evidence="1" key="1">
    <citation type="submission" date="2018-01" db="EMBL/GenBank/DDBJ databases">
        <authorList>
            <person name="Krukenberg V."/>
        </authorList>
    </citation>
    <scope>NUCLEOTIDE SEQUENCE</scope>
    <source>
        <strain evidence="1">E20ANME2</strain>
    </source>
</reference>
<dbReference type="EMBL" id="PQXF01000001">
    <property type="protein sequence ID" value="PXF62171.1"/>
    <property type="molecule type" value="Genomic_DNA"/>
</dbReference>
<protein>
    <submittedName>
        <fullName evidence="1">Uncharacterized protein</fullName>
    </submittedName>
</protein>
<organism evidence="1 2">
    <name type="scientific">Candidatus Methanogaster sp</name>
    <dbReference type="NCBI Taxonomy" id="3386292"/>
    <lineage>
        <taxon>Archaea</taxon>
        <taxon>Methanobacteriati</taxon>
        <taxon>Methanobacteriota</taxon>
        <taxon>Stenosarchaea group</taxon>
        <taxon>Methanomicrobia</taxon>
        <taxon>Methanosarcinales</taxon>
        <taxon>ANME-2 cluster</taxon>
        <taxon>Candidatus Methanogasteraceae</taxon>
        <taxon>Candidatus Methanogaster</taxon>
    </lineage>
</organism>